<evidence type="ECO:0000256" key="2">
    <source>
        <dbReference type="ARBA" id="ARBA00022640"/>
    </source>
</evidence>
<dbReference type="KEGG" id="tpra:54614132"/>
<feature type="active site" description="Nucleophile" evidence="6">
    <location>
        <position position="101"/>
    </location>
</feature>
<dbReference type="HAMAP" id="MF_00444">
    <property type="entry name" value="ClpP"/>
    <property type="match status" value="1"/>
</dbReference>
<evidence type="ECO:0000256" key="4">
    <source>
        <dbReference type="ARBA" id="ARBA00022801"/>
    </source>
</evidence>
<dbReference type="PROSITE" id="PS00381">
    <property type="entry name" value="CLP_PROTEASE_SER"/>
    <property type="match status" value="1"/>
</dbReference>
<reference evidence="9" key="1">
    <citation type="journal article" date="2015" name="Appl Plant Sci">
        <title>Biodiversity comparison among phylogenetic diversity metrics and between three North American prairies.</title>
        <authorList>
            <person name="Kellar P.R."/>
            <person name="Ahrendsen D.L."/>
            <person name="Aust S.K."/>
            <person name="Jones A.R."/>
            <person name="Pires J.C."/>
        </authorList>
    </citation>
    <scope>NUCLEOTIDE SEQUENCE</scope>
</reference>
<evidence type="ECO:0000256" key="1">
    <source>
        <dbReference type="ARBA" id="ARBA00007039"/>
    </source>
</evidence>
<geneLocation type="plastid" evidence="9"/>
<dbReference type="InterPro" id="IPR001907">
    <property type="entry name" value="ClpP"/>
</dbReference>
<sequence length="212" mass="24061">MPVGIPKVVYLMTGDDEESWTDLYHRLYEERLLFLGDEVNSEISNQLNGLMIFLSLQDKTRDLYLFINSPGGEVISGIAMFDTMQFVEAEVYTICVGLAASMASLILLGGEITKRLAFPHARVMMHEPVISLNDEKTEECTLDADELLRIYQSIIKVYVQRTGKSPWQIAEDMRRDCFMSAEEAQAHGIVDMVSDSLSFISFLNREDEDKDV</sequence>
<dbReference type="PANTHER" id="PTHR10381">
    <property type="entry name" value="ATP-DEPENDENT CLP PROTEASE PROTEOLYTIC SUBUNIT"/>
    <property type="match status" value="1"/>
</dbReference>
<accession>A0A0K0LV07</accession>
<comment type="similarity">
    <text evidence="1 6 8">Belongs to the peptidase S14 family.</text>
</comment>
<evidence type="ECO:0000256" key="8">
    <source>
        <dbReference type="RuleBase" id="RU003567"/>
    </source>
</evidence>
<evidence type="ECO:0000256" key="6">
    <source>
        <dbReference type="HAMAP-Rule" id="MF_00444"/>
    </source>
</evidence>
<dbReference type="PRINTS" id="PR00127">
    <property type="entry name" value="CLPPROTEASEP"/>
</dbReference>
<comment type="subunit">
    <text evidence="6">Component of the chloroplastic Clp protease core complex.</text>
</comment>
<dbReference type="Pfam" id="PF00574">
    <property type="entry name" value="CLP_protease"/>
    <property type="match status" value="1"/>
</dbReference>
<dbReference type="Gene3D" id="3.90.226.10">
    <property type="entry name" value="2-enoyl-CoA Hydratase, Chain A, domain 1"/>
    <property type="match status" value="1"/>
</dbReference>
<proteinExistence type="inferred from homology"/>
<dbReference type="InterPro" id="IPR023562">
    <property type="entry name" value="ClpP/TepA"/>
</dbReference>
<evidence type="ECO:0000256" key="7">
    <source>
        <dbReference type="PROSITE-ProRule" id="PRU10085"/>
    </source>
</evidence>
<dbReference type="CDD" id="cd07017">
    <property type="entry name" value="S14_ClpP_2"/>
    <property type="match status" value="1"/>
</dbReference>
<dbReference type="RefSeq" id="YP_009772721.1">
    <property type="nucleotide sequence ID" value="NC_047412.1"/>
</dbReference>
<evidence type="ECO:0000256" key="5">
    <source>
        <dbReference type="ARBA" id="ARBA00022825"/>
    </source>
</evidence>
<dbReference type="EC" id="3.4.21.92" evidence="6"/>
<feature type="active site" evidence="6">
    <location>
        <position position="126"/>
    </location>
</feature>
<dbReference type="InterPro" id="IPR029045">
    <property type="entry name" value="ClpP/crotonase-like_dom_sf"/>
</dbReference>
<dbReference type="SUPFAM" id="SSF52096">
    <property type="entry name" value="ClpP/crotonase"/>
    <property type="match status" value="1"/>
</dbReference>
<organism evidence="9">
    <name type="scientific">Trifolium pratense</name>
    <name type="common">Red clover</name>
    <dbReference type="NCBI Taxonomy" id="57577"/>
    <lineage>
        <taxon>Eukaryota</taxon>
        <taxon>Viridiplantae</taxon>
        <taxon>Streptophyta</taxon>
        <taxon>Embryophyta</taxon>
        <taxon>Tracheophyta</taxon>
        <taxon>Spermatophyta</taxon>
        <taxon>Magnoliopsida</taxon>
        <taxon>eudicotyledons</taxon>
        <taxon>Gunneridae</taxon>
        <taxon>Pentapetalae</taxon>
        <taxon>rosids</taxon>
        <taxon>fabids</taxon>
        <taxon>Fabales</taxon>
        <taxon>Fabaceae</taxon>
        <taxon>Papilionoideae</taxon>
        <taxon>50 kb inversion clade</taxon>
        <taxon>NPAAA clade</taxon>
        <taxon>Hologalegina</taxon>
        <taxon>IRL clade</taxon>
        <taxon>Trifolieae</taxon>
        <taxon>Trifolium</taxon>
    </lineage>
</organism>
<dbReference type="GO" id="GO:0006515">
    <property type="term" value="P:protein quality control for misfolded or incompletely synthesized proteins"/>
    <property type="evidence" value="ECO:0007669"/>
    <property type="project" value="TreeGrafter"/>
</dbReference>
<gene>
    <name evidence="6 9" type="primary">clpP</name>
</gene>
<dbReference type="GO" id="GO:0051117">
    <property type="term" value="F:ATPase binding"/>
    <property type="evidence" value="ECO:0007669"/>
    <property type="project" value="TreeGrafter"/>
</dbReference>
<evidence type="ECO:0000313" key="10">
    <source>
        <dbReference type="EMBL" id="QIZ11260.1"/>
    </source>
</evidence>
<protein>
    <recommendedName>
        <fullName evidence="6 8">ATP-dependent Clp protease proteolytic subunit</fullName>
        <ecNumber evidence="6">3.4.21.92</ecNumber>
    </recommendedName>
    <alternativeName>
        <fullName evidence="6">Endopeptidase Clp</fullName>
    </alternativeName>
</protein>
<dbReference type="GO" id="GO:0009532">
    <property type="term" value="C:plastid stroma"/>
    <property type="evidence" value="ECO:0007669"/>
    <property type="project" value="UniProtKB-ARBA"/>
</dbReference>
<feature type="active site" evidence="7">
    <location>
        <position position="101"/>
    </location>
</feature>
<dbReference type="GO" id="GO:0004176">
    <property type="term" value="F:ATP-dependent peptidase activity"/>
    <property type="evidence" value="ECO:0007669"/>
    <property type="project" value="InterPro"/>
</dbReference>
<keyword evidence="6" id="KW-0963">Cytoplasm</keyword>
<keyword evidence="2 9" id="KW-0934">Plastid</keyword>
<dbReference type="EMBL" id="MT039393">
    <property type="protein sequence ID" value="QIZ11260.1"/>
    <property type="molecule type" value="Genomic_DNA"/>
</dbReference>
<dbReference type="GO" id="GO:0009368">
    <property type="term" value="C:endopeptidase Clp complex"/>
    <property type="evidence" value="ECO:0007669"/>
    <property type="project" value="TreeGrafter"/>
</dbReference>
<comment type="function">
    <text evidence="6">Cleaves peptides in various proteins in a process that requires ATP hydrolysis. Has a chymotrypsin-like activity. Plays a major role in the degradation of misfolded proteins.</text>
</comment>
<comment type="subcellular location">
    <subcellularLocation>
        <location evidence="6">Cytoplasm</location>
    </subcellularLocation>
</comment>
<dbReference type="AlphaFoldDB" id="A0A0K0LV07"/>
<name>A0A0K0LV07_TRIPR</name>
<dbReference type="GeneID" id="54614132"/>
<dbReference type="EMBL" id="KP126856">
    <property type="protein sequence ID" value="AJE72112.1"/>
    <property type="molecule type" value="Genomic_DNA"/>
</dbReference>
<dbReference type="InterPro" id="IPR018215">
    <property type="entry name" value="ClpP_Ser_AS"/>
</dbReference>
<evidence type="ECO:0000313" key="9">
    <source>
        <dbReference type="EMBL" id="AJE72112.1"/>
    </source>
</evidence>
<keyword evidence="5 6" id="KW-0720">Serine protease</keyword>
<evidence type="ECO:0000256" key="3">
    <source>
        <dbReference type="ARBA" id="ARBA00022670"/>
    </source>
</evidence>
<reference evidence="10" key="2">
    <citation type="journal article" date="2020" name="Int. J. Mol. Sci.">
        <title>Comparative Mitogenome Analysis of the Genus Trifolium Reveals Independent Gene Fission of ccmFn and Intracellular Gene Transfers in Fabaceae.</title>
        <authorList>
            <person name="Choi I.-S."/>
            <person name="Ruhlman T.A."/>
            <person name="Jansen R.K."/>
        </authorList>
    </citation>
    <scope>NUCLEOTIDE SEQUENCE</scope>
</reference>
<dbReference type="PANTHER" id="PTHR10381:SF15">
    <property type="entry name" value="CHLOROPLASTIC ATP-DEPENDENT CLP PROTEASE PROTEOLYTIC SUBUNIT 1"/>
    <property type="match status" value="1"/>
</dbReference>
<dbReference type="GO" id="GO:0004252">
    <property type="term" value="F:serine-type endopeptidase activity"/>
    <property type="evidence" value="ECO:0007669"/>
    <property type="project" value="UniProtKB-UniRule"/>
</dbReference>
<comment type="catalytic activity">
    <reaction evidence="6 7">
        <text>Hydrolysis of proteins to small peptides in the presence of ATP and magnesium. alpha-casein is the usual test substrate. In the absence of ATP, only oligopeptides shorter than five residues are hydrolyzed (such as succinyl-Leu-Tyr-|-NHMec, and Leu-Tyr-Leu-|-Tyr-Trp, in which cleavage of the -Tyr-|-Leu- and -Tyr-|-Trp bonds also occurs).</text>
        <dbReference type="EC" id="3.4.21.92"/>
    </reaction>
</comment>
<keyword evidence="3 6" id="KW-0645">Protease</keyword>
<keyword evidence="4 6" id="KW-0378">Hydrolase</keyword>